<sequence>MRLCAGLAWLLTPDGWHGLGTTLLRALLDELGFTALEEADVAGASVVTEEWSTDNTTRADIVVRLPQSATTVLVEAKVWAGEQPNQCQRLAELWASESPTLVFLTRTGSQPLTAREGDHWIPLAWASVARLMHQVDAPSWSPGARELRETIEVYGGTAHG</sequence>
<dbReference type="InterPro" id="IPR029470">
    <property type="entry name" value="PDDEXK_4"/>
</dbReference>
<dbReference type="EMBL" id="AVPJ01000031">
    <property type="protein sequence ID" value="KGN29735.1"/>
    <property type="molecule type" value="Genomic_DNA"/>
</dbReference>
<gene>
    <name evidence="1" type="ORF">N802_11615</name>
</gene>
<accession>A0A0A0IWZ0</accession>
<dbReference type="Pfam" id="PF14281">
    <property type="entry name" value="PDDEXK_4"/>
    <property type="match status" value="1"/>
</dbReference>
<evidence type="ECO:0000313" key="1">
    <source>
        <dbReference type="EMBL" id="KGN29735.1"/>
    </source>
</evidence>
<proteinExistence type="predicted"/>
<keyword evidence="2" id="KW-1185">Reference proteome</keyword>
<evidence type="ECO:0008006" key="3">
    <source>
        <dbReference type="Google" id="ProtNLM"/>
    </source>
</evidence>
<protein>
    <recommendedName>
        <fullName evidence="3">PD-(D/E)XK nuclease superfamily protein</fullName>
    </recommendedName>
</protein>
<dbReference type="eggNOG" id="ENOG50310AA">
    <property type="taxonomic scope" value="Bacteria"/>
</dbReference>
<evidence type="ECO:0000313" key="2">
    <source>
        <dbReference type="Proteomes" id="UP000030002"/>
    </source>
</evidence>
<dbReference type="AlphaFoldDB" id="A0A0A0IWZ0"/>
<dbReference type="STRING" id="1385520.N802_11615"/>
<dbReference type="Proteomes" id="UP000030002">
    <property type="component" value="Unassembled WGS sequence"/>
</dbReference>
<name>A0A0A0IWZ0_9MICO</name>
<reference evidence="1 2" key="1">
    <citation type="submission" date="2013-08" db="EMBL/GenBank/DDBJ databases">
        <title>The genome sequence of Knoellia sinensis.</title>
        <authorList>
            <person name="Zhu W."/>
            <person name="Wang G."/>
        </authorList>
    </citation>
    <scope>NUCLEOTIDE SEQUENCE [LARGE SCALE GENOMIC DNA]</scope>
    <source>
        <strain evidence="1 2">KCTC 19936</strain>
    </source>
</reference>
<organism evidence="1 2">
    <name type="scientific">Knoellia sinensis KCTC 19936</name>
    <dbReference type="NCBI Taxonomy" id="1385520"/>
    <lineage>
        <taxon>Bacteria</taxon>
        <taxon>Bacillati</taxon>
        <taxon>Actinomycetota</taxon>
        <taxon>Actinomycetes</taxon>
        <taxon>Micrococcales</taxon>
        <taxon>Intrasporangiaceae</taxon>
        <taxon>Knoellia</taxon>
    </lineage>
</organism>
<comment type="caution">
    <text evidence="1">The sequence shown here is derived from an EMBL/GenBank/DDBJ whole genome shotgun (WGS) entry which is preliminary data.</text>
</comment>